<dbReference type="SUPFAM" id="SSF54862">
    <property type="entry name" value="4Fe-4S ferredoxins"/>
    <property type="match status" value="1"/>
</dbReference>
<dbReference type="PROSITE" id="PS00198">
    <property type="entry name" value="4FE4S_FER_1"/>
    <property type="match status" value="1"/>
</dbReference>
<feature type="binding site" evidence="9">
    <location>
        <position position="165"/>
    </location>
    <ligand>
        <name>[4Fe-4S] cluster</name>
        <dbReference type="ChEBI" id="CHEBI:49883"/>
        <label>1</label>
    </ligand>
</feature>
<reference evidence="11" key="2">
    <citation type="submission" date="2023-01" db="EMBL/GenBank/DDBJ databases">
        <title>Draft genome sequence of Agaribacter marinus strain NBRC 110023.</title>
        <authorList>
            <person name="Sun Q."/>
            <person name="Mori K."/>
        </authorList>
    </citation>
    <scope>NUCLEOTIDE SEQUENCE</scope>
    <source>
        <strain evidence="11">NBRC 110023</strain>
    </source>
</reference>
<dbReference type="GO" id="GO:0005737">
    <property type="term" value="C:cytoplasm"/>
    <property type="evidence" value="ECO:0007669"/>
    <property type="project" value="UniProtKB-SubCell"/>
</dbReference>
<name>A0AA37WLA3_9ALTE</name>
<organism evidence="11 12">
    <name type="scientific">Agaribacter marinus</name>
    <dbReference type="NCBI Taxonomy" id="1431249"/>
    <lineage>
        <taxon>Bacteria</taxon>
        <taxon>Pseudomonadati</taxon>
        <taxon>Pseudomonadota</taxon>
        <taxon>Gammaproteobacteria</taxon>
        <taxon>Alteromonadales</taxon>
        <taxon>Alteromonadaceae</taxon>
        <taxon>Agaribacter</taxon>
    </lineage>
</organism>
<comment type="function">
    <text evidence="9">Catalyzes the conversion of epoxyqueuosine (oQ) to queuosine (Q), which is a hypermodified base found in the wobble positions of tRNA(Asp), tRNA(Asn), tRNA(His) and tRNA(Tyr).</text>
</comment>
<keyword evidence="6 9" id="KW-0560">Oxidoreductase</keyword>
<feature type="binding site" evidence="9">
    <location>
        <position position="215"/>
    </location>
    <ligand>
        <name>[4Fe-4S] cluster</name>
        <dbReference type="ChEBI" id="CHEBI:49883"/>
        <label>2</label>
    </ligand>
</feature>
<comment type="cofactor">
    <cofactor evidence="9">
        <name>[4Fe-4S] cluster</name>
        <dbReference type="ChEBI" id="CHEBI:49883"/>
    </cofactor>
    <text evidence="9">Binds 2 [4Fe-4S] clusters per monomer.</text>
</comment>
<evidence type="ECO:0000256" key="5">
    <source>
        <dbReference type="ARBA" id="ARBA00022785"/>
    </source>
</evidence>
<feature type="binding site" evidence="9">
    <location>
        <position position="105"/>
    </location>
    <ligand>
        <name>cob(II)alamin</name>
        <dbReference type="ChEBI" id="CHEBI:16304"/>
    </ligand>
</feature>
<evidence type="ECO:0000256" key="4">
    <source>
        <dbReference type="ARBA" id="ARBA00022723"/>
    </source>
</evidence>
<comment type="cofactor">
    <cofactor evidence="9">
        <name>cob(II)alamin</name>
        <dbReference type="ChEBI" id="CHEBI:16304"/>
    </cofactor>
</comment>
<feature type="binding site" evidence="9">
    <location>
        <position position="212"/>
    </location>
    <ligand>
        <name>[4Fe-4S] cluster</name>
        <dbReference type="ChEBI" id="CHEBI:49883"/>
        <label>2</label>
    </ligand>
</feature>
<keyword evidence="7 9" id="KW-0408">Iron</keyword>
<dbReference type="NCBIfam" id="TIGR00276">
    <property type="entry name" value="tRNA epoxyqueuosine(34) reductase QueG"/>
    <property type="match status" value="1"/>
</dbReference>
<feature type="active site" description="Proton donor" evidence="9">
    <location>
        <position position="105"/>
    </location>
</feature>
<dbReference type="PANTHER" id="PTHR30002">
    <property type="entry name" value="EPOXYQUEUOSINE REDUCTASE"/>
    <property type="match status" value="1"/>
</dbReference>
<comment type="catalytic activity">
    <reaction evidence="9">
        <text>epoxyqueuosine(34) in tRNA + AH2 = queuosine(34) in tRNA + A + H2O</text>
        <dbReference type="Rhea" id="RHEA:32159"/>
        <dbReference type="Rhea" id="RHEA-COMP:18571"/>
        <dbReference type="Rhea" id="RHEA-COMP:18582"/>
        <dbReference type="ChEBI" id="CHEBI:13193"/>
        <dbReference type="ChEBI" id="CHEBI:15377"/>
        <dbReference type="ChEBI" id="CHEBI:17499"/>
        <dbReference type="ChEBI" id="CHEBI:194431"/>
        <dbReference type="ChEBI" id="CHEBI:194443"/>
        <dbReference type="EC" id="1.17.99.6"/>
    </reaction>
</comment>
<comment type="caution">
    <text evidence="9">Lacks conserved residue(s) required for the propagation of feature annotation.</text>
</comment>
<dbReference type="InterPro" id="IPR017896">
    <property type="entry name" value="4Fe4S_Fe-S-bd"/>
</dbReference>
<keyword evidence="12" id="KW-1185">Reference proteome</keyword>
<feature type="binding site" evidence="9">
    <location>
        <position position="185"/>
    </location>
    <ligand>
        <name>[4Fe-4S] cluster</name>
        <dbReference type="ChEBI" id="CHEBI:49883"/>
        <label>2</label>
    </ligand>
</feature>
<evidence type="ECO:0000256" key="7">
    <source>
        <dbReference type="ARBA" id="ARBA00023004"/>
    </source>
</evidence>
<feature type="domain" description="4Fe-4S ferredoxin-type" evidence="10">
    <location>
        <begin position="147"/>
        <end position="179"/>
    </location>
</feature>
<dbReference type="HAMAP" id="MF_00916">
    <property type="entry name" value="QueG"/>
    <property type="match status" value="1"/>
</dbReference>
<keyword evidence="5 9" id="KW-0671">Queuosine biosynthesis</keyword>
<dbReference type="Gene3D" id="3.30.70.20">
    <property type="match status" value="1"/>
</dbReference>
<dbReference type="InterPro" id="IPR004453">
    <property type="entry name" value="QueG"/>
</dbReference>
<evidence type="ECO:0000256" key="1">
    <source>
        <dbReference type="ARBA" id="ARBA00022485"/>
    </source>
</evidence>
<sequence>MHGQQLKDWLAKGYHGQMHFFERNLDKRLDPESLVPGSQRIISVRMDYLPEDAMFAQNLENLSSAYISRYALGRDYHKIVRKRLKLLAEKIKTQCASLEYRPFVDSAPVMEHAFAEKAGLGWTGKHTLTLDKSAGSWFFLGELFVNIPLPTDAPIENACGTCTACISICPTKAIVAPYTVDANRCISYLTIEYDGAIPLEFREAIGNRIYGCDDCQLVCPWNKAANITSEHEFNDRIALKNADLITLFQWTEAVFLRNFEGSPIRRIGYQKWQRNLSVAMGNAPYSEIIINELSRALENTNSDVLLEHFKWALSMQMKKQNDATDHKNRLTNRQQARLVRSIQKGLPRDA</sequence>
<evidence type="ECO:0000259" key="10">
    <source>
        <dbReference type="PROSITE" id="PS51379"/>
    </source>
</evidence>
<dbReference type="GO" id="GO:0031419">
    <property type="term" value="F:cobalamin binding"/>
    <property type="evidence" value="ECO:0007669"/>
    <property type="project" value="UniProtKB-KW"/>
</dbReference>
<keyword evidence="9" id="KW-0170">Cobalt</keyword>
<feature type="binding site" evidence="9">
    <location>
        <position position="123"/>
    </location>
    <ligand>
        <name>cob(II)alamin</name>
        <dbReference type="ChEBI" id="CHEBI:16304"/>
    </ligand>
</feature>
<feature type="binding site" evidence="9">
    <location>
        <position position="187"/>
    </location>
    <ligand>
        <name>cob(II)alamin</name>
        <dbReference type="ChEBI" id="CHEBI:16304"/>
    </ligand>
</feature>
<dbReference type="PANTHER" id="PTHR30002:SF4">
    <property type="entry name" value="EPOXYQUEUOSINE REDUCTASE"/>
    <property type="match status" value="1"/>
</dbReference>
<keyword evidence="8 9" id="KW-0411">Iron-sulfur</keyword>
<feature type="binding site" evidence="9">
    <location>
        <position position="28"/>
    </location>
    <ligand>
        <name>cob(II)alamin</name>
        <dbReference type="ChEBI" id="CHEBI:16304"/>
    </ligand>
</feature>
<protein>
    <recommendedName>
        <fullName evidence="9">Epoxyqueuosine reductase</fullName>
        <ecNumber evidence="9">1.17.99.6</ecNumber>
    </recommendedName>
    <alternativeName>
        <fullName evidence="9">Queuosine biosynthesis protein QueG</fullName>
    </alternativeName>
</protein>
<comment type="subunit">
    <text evidence="9">Monomer.</text>
</comment>
<dbReference type="InterPro" id="IPR013542">
    <property type="entry name" value="QueG_DUF1730"/>
</dbReference>
<dbReference type="AlphaFoldDB" id="A0AA37WLA3"/>
<feature type="binding site" evidence="9">
    <location>
        <position position="159"/>
    </location>
    <ligand>
        <name>[4Fe-4S] cluster</name>
        <dbReference type="ChEBI" id="CHEBI:49883"/>
        <label>1</label>
    </ligand>
</feature>
<dbReference type="GO" id="GO:0052693">
    <property type="term" value="F:epoxyqueuosine reductase activity"/>
    <property type="evidence" value="ECO:0007669"/>
    <property type="project" value="UniProtKB-UniRule"/>
</dbReference>
<dbReference type="Pfam" id="PF13484">
    <property type="entry name" value="Fer4_16"/>
    <property type="match status" value="1"/>
</dbReference>
<keyword evidence="9" id="KW-0846">Cobalamin</keyword>
<dbReference type="EC" id="1.17.99.6" evidence="9"/>
<keyword evidence="1 9" id="KW-0004">4Fe-4S</keyword>
<comment type="similarity">
    <text evidence="9">Belongs to the QueG family.</text>
</comment>
<dbReference type="GO" id="GO:0008616">
    <property type="term" value="P:tRNA queuosine(34) biosynthetic process"/>
    <property type="evidence" value="ECO:0007669"/>
    <property type="project" value="UniProtKB-UniRule"/>
</dbReference>
<accession>A0AA37WLA3</accession>
<evidence type="ECO:0000256" key="2">
    <source>
        <dbReference type="ARBA" id="ARBA00022490"/>
    </source>
</evidence>
<feature type="binding site" evidence="9">
    <location>
        <begin position="212"/>
        <end position="213"/>
    </location>
    <ligand>
        <name>cob(II)alamin</name>
        <dbReference type="ChEBI" id="CHEBI:16304"/>
    </ligand>
</feature>
<keyword evidence="4 9" id="KW-0479">Metal-binding</keyword>
<comment type="caution">
    <text evidence="11">The sequence shown here is derived from an EMBL/GenBank/DDBJ whole genome shotgun (WGS) entry which is preliminary data.</text>
</comment>
<dbReference type="FunFam" id="3.30.70.20:FF:000017">
    <property type="entry name" value="Epoxyqueuosine reductase"/>
    <property type="match status" value="1"/>
</dbReference>
<feature type="binding site" evidence="9">
    <location>
        <position position="219"/>
    </location>
    <ligand>
        <name>[4Fe-4S] cluster</name>
        <dbReference type="ChEBI" id="CHEBI:49883"/>
        <label>1</label>
    </ligand>
</feature>
<evidence type="ECO:0000256" key="6">
    <source>
        <dbReference type="ARBA" id="ARBA00023002"/>
    </source>
</evidence>
<keyword evidence="2 9" id="KW-0963">Cytoplasm</keyword>
<reference evidence="11" key="1">
    <citation type="journal article" date="2014" name="Int. J. Syst. Evol. Microbiol.">
        <title>Complete genome sequence of Corynebacterium casei LMG S-19264T (=DSM 44701T), isolated from a smear-ripened cheese.</title>
        <authorList>
            <consortium name="US DOE Joint Genome Institute (JGI-PGF)"/>
            <person name="Walter F."/>
            <person name="Albersmeier A."/>
            <person name="Kalinowski J."/>
            <person name="Ruckert C."/>
        </authorList>
    </citation>
    <scope>NUCLEOTIDE SEQUENCE</scope>
    <source>
        <strain evidence="11">NBRC 110023</strain>
    </source>
</reference>
<evidence type="ECO:0000256" key="8">
    <source>
        <dbReference type="ARBA" id="ARBA00023014"/>
    </source>
</evidence>
<dbReference type="Pfam" id="PF08331">
    <property type="entry name" value="QueG_DUF1730"/>
    <property type="match status" value="1"/>
</dbReference>
<evidence type="ECO:0000256" key="9">
    <source>
        <dbReference type="HAMAP-Rule" id="MF_00916"/>
    </source>
</evidence>
<dbReference type="Proteomes" id="UP001156601">
    <property type="component" value="Unassembled WGS sequence"/>
</dbReference>
<comment type="pathway">
    <text evidence="9">tRNA modification; tRNA-queuosine biosynthesis.</text>
</comment>
<evidence type="ECO:0000256" key="3">
    <source>
        <dbReference type="ARBA" id="ARBA00022694"/>
    </source>
</evidence>
<dbReference type="EMBL" id="BSOT01000006">
    <property type="protein sequence ID" value="GLR71825.1"/>
    <property type="molecule type" value="Genomic_DNA"/>
</dbReference>
<comment type="subcellular location">
    <subcellularLocation>
        <location evidence="9">Cytoplasm</location>
    </subcellularLocation>
</comment>
<evidence type="ECO:0000313" key="12">
    <source>
        <dbReference type="Proteomes" id="UP001156601"/>
    </source>
</evidence>
<feature type="binding site" evidence="9">
    <location>
        <position position="140"/>
    </location>
    <ligand>
        <name>cob(II)alamin</name>
        <dbReference type="ChEBI" id="CHEBI:16304"/>
    </ligand>
</feature>
<proteinExistence type="inferred from homology"/>
<dbReference type="GO" id="GO:0046872">
    <property type="term" value="F:metal ion binding"/>
    <property type="evidence" value="ECO:0007669"/>
    <property type="project" value="UniProtKB-KW"/>
</dbReference>
<feature type="binding site" evidence="9">
    <location>
        <position position="169"/>
    </location>
    <ligand>
        <name>[4Fe-4S] cluster</name>
        <dbReference type="ChEBI" id="CHEBI:49883"/>
        <label>2</label>
    </ligand>
</feature>
<evidence type="ECO:0000313" key="11">
    <source>
        <dbReference type="EMBL" id="GLR71825.1"/>
    </source>
</evidence>
<dbReference type="InterPro" id="IPR017900">
    <property type="entry name" value="4Fe4S_Fe_S_CS"/>
</dbReference>
<keyword evidence="3 9" id="KW-0819">tRNA processing</keyword>
<feature type="binding site" evidence="9">
    <location>
        <position position="162"/>
    </location>
    <ligand>
        <name>[4Fe-4S] cluster</name>
        <dbReference type="ChEBI" id="CHEBI:49883"/>
        <label>1</label>
    </ligand>
</feature>
<dbReference type="PROSITE" id="PS51379">
    <property type="entry name" value="4FE4S_FER_2"/>
    <property type="match status" value="1"/>
</dbReference>
<gene>
    <name evidence="9 11" type="primary">queG</name>
    <name evidence="11" type="ORF">GCM10007852_27330</name>
</gene>
<dbReference type="GO" id="GO:0051539">
    <property type="term" value="F:4 iron, 4 sulfur cluster binding"/>
    <property type="evidence" value="ECO:0007669"/>
    <property type="project" value="UniProtKB-KW"/>
</dbReference>